<dbReference type="EMBL" id="CP001824">
    <property type="protein sequence ID" value="ACZ40445.1"/>
    <property type="molecule type" value="Genomic_DNA"/>
</dbReference>
<evidence type="ECO:0000313" key="7">
    <source>
        <dbReference type="Proteomes" id="UP000002027"/>
    </source>
</evidence>
<dbReference type="InterPro" id="IPR036291">
    <property type="entry name" value="NAD(P)-bd_dom_sf"/>
</dbReference>
<dbReference type="SUPFAM" id="SSF52283">
    <property type="entry name" value="Formate/glycerate dehydrogenase catalytic domain-like"/>
    <property type="match status" value="1"/>
</dbReference>
<dbReference type="Pfam" id="PF00389">
    <property type="entry name" value="2-Hacid_dh"/>
    <property type="match status" value="1"/>
</dbReference>
<reference evidence="7" key="1">
    <citation type="submission" date="2009-11" db="EMBL/GenBank/DDBJ databases">
        <title>The complete chromosome 2 of Sphaerobacter thermophilus DSM 20745.</title>
        <authorList>
            <person name="Lucas S."/>
            <person name="Copeland A."/>
            <person name="Lapidus A."/>
            <person name="Glavina del Rio T."/>
            <person name="Dalin E."/>
            <person name="Tice H."/>
            <person name="Bruce D."/>
            <person name="Goodwin L."/>
            <person name="Pitluck S."/>
            <person name="Kyrpides N."/>
            <person name="Mavromatis K."/>
            <person name="Ivanova N."/>
            <person name="Mikhailova N."/>
            <person name="LaButti K.M."/>
            <person name="Clum A."/>
            <person name="Sun H.I."/>
            <person name="Brettin T."/>
            <person name="Detter J.C."/>
            <person name="Han C."/>
            <person name="Larimer F."/>
            <person name="Land M."/>
            <person name="Hauser L."/>
            <person name="Markowitz V."/>
            <person name="Cheng J.F."/>
            <person name="Hugenholtz P."/>
            <person name="Woyke T."/>
            <person name="Wu D."/>
            <person name="Steenblock K."/>
            <person name="Schneider S."/>
            <person name="Pukall R."/>
            <person name="Goeker M."/>
            <person name="Klenk H.P."/>
            <person name="Eisen J.A."/>
        </authorList>
    </citation>
    <scope>NUCLEOTIDE SEQUENCE [LARGE SCALE GENOMIC DNA]</scope>
    <source>
        <strain evidence="7">ATCC 49802 / DSM 20745 / S 6022</strain>
    </source>
</reference>
<dbReference type="GO" id="GO:0016616">
    <property type="term" value="F:oxidoreductase activity, acting on the CH-OH group of donors, NAD or NADP as acceptor"/>
    <property type="evidence" value="ECO:0007669"/>
    <property type="project" value="InterPro"/>
</dbReference>
<dbReference type="eggNOG" id="COG0111">
    <property type="taxonomic scope" value="Bacteria"/>
</dbReference>
<dbReference type="Proteomes" id="UP000002027">
    <property type="component" value="Chromosome 2"/>
</dbReference>
<evidence type="ECO:0000259" key="5">
    <source>
        <dbReference type="Pfam" id="PF02826"/>
    </source>
</evidence>
<reference evidence="6 7" key="2">
    <citation type="journal article" date="2010" name="Stand. Genomic Sci.">
        <title>Complete genome sequence of Desulfohalobium retbaense type strain (HR(100)).</title>
        <authorList>
            <person name="Spring S."/>
            <person name="Nolan M."/>
            <person name="Lapidus A."/>
            <person name="Glavina Del Rio T."/>
            <person name="Copeland A."/>
            <person name="Tice H."/>
            <person name="Cheng J.F."/>
            <person name="Lucas S."/>
            <person name="Land M."/>
            <person name="Chen F."/>
            <person name="Bruce D."/>
            <person name="Goodwin L."/>
            <person name="Pitluck S."/>
            <person name="Ivanova N."/>
            <person name="Mavromatis K."/>
            <person name="Mikhailova N."/>
            <person name="Pati A."/>
            <person name="Chen A."/>
            <person name="Palaniappan K."/>
            <person name="Hauser L."/>
            <person name="Chang Y.J."/>
            <person name="Jeffries C.D."/>
            <person name="Munk C."/>
            <person name="Kiss H."/>
            <person name="Chain P."/>
            <person name="Han C."/>
            <person name="Brettin T."/>
            <person name="Detter J.C."/>
            <person name="Schuler E."/>
            <person name="Goker M."/>
            <person name="Rohde M."/>
            <person name="Bristow J."/>
            <person name="Eisen J.A."/>
            <person name="Markowitz V."/>
            <person name="Hugenholtz P."/>
            <person name="Kyrpides N.C."/>
            <person name="Klenk H.P."/>
        </authorList>
    </citation>
    <scope>NUCLEOTIDE SEQUENCE [LARGE SCALE GENOMIC DNA]</scope>
    <source>
        <strain evidence="7">ATCC 49802 / DSM 20745 / S 6022</strain>
    </source>
</reference>
<keyword evidence="1 3" id="KW-0560">Oxidoreductase</keyword>
<dbReference type="KEGG" id="sti:Sthe_3043"/>
<dbReference type="PANTHER" id="PTHR43333">
    <property type="entry name" value="2-HACID_DH_C DOMAIN-CONTAINING PROTEIN"/>
    <property type="match status" value="1"/>
</dbReference>
<feature type="domain" description="D-isomer specific 2-hydroxyacid dehydrogenase NAD-binding" evidence="5">
    <location>
        <begin position="106"/>
        <end position="280"/>
    </location>
</feature>
<dbReference type="PROSITE" id="PS00671">
    <property type="entry name" value="D_2_HYDROXYACID_DH_3"/>
    <property type="match status" value="1"/>
</dbReference>
<protein>
    <submittedName>
        <fullName evidence="6">D-isomer specific 2-hydroxyacid dehydrogenase NAD-binding protein</fullName>
    </submittedName>
</protein>
<dbReference type="InParanoid" id="D1C9F2"/>
<proteinExistence type="inferred from homology"/>
<dbReference type="CDD" id="cd05300">
    <property type="entry name" value="2-Hacid_dh_1"/>
    <property type="match status" value="1"/>
</dbReference>
<dbReference type="PANTHER" id="PTHR43333:SF1">
    <property type="entry name" value="D-ISOMER SPECIFIC 2-HYDROXYACID DEHYDROGENASE NAD-BINDING DOMAIN-CONTAINING PROTEIN"/>
    <property type="match status" value="1"/>
</dbReference>
<dbReference type="Pfam" id="PF02826">
    <property type="entry name" value="2-Hacid_dh_C"/>
    <property type="match status" value="1"/>
</dbReference>
<evidence type="ECO:0000313" key="6">
    <source>
        <dbReference type="EMBL" id="ACZ40445.1"/>
    </source>
</evidence>
<dbReference type="STRING" id="479434.Sthe_3043"/>
<dbReference type="AlphaFoldDB" id="D1C9F2"/>
<dbReference type="Gene3D" id="3.40.50.720">
    <property type="entry name" value="NAD(P)-binding Rossmann-like Domain"/>
    <property type="match status" value="2"/>
</dbReference>
<dbReference type="SUPFAM" id="SSF51735">
    <property type="entry name" value="NAD(P)-binding Rossmann-fold domains"/>
    <property type="match status" value="1"/>
</dbReference>
<dbReference type="InterPro" id="IPR006139">
    <property type="entry name" value="D-isomer_2_OHA_DH_cat_dom"/>
</dbReference>
<name>D1C9F2_SPHTD</name>
<dbReference type="GO" id="GO:0051287">
    <property type="term" value="F:NAD binding"/>
    <property type="evidence" value="ECO:0007669"/>
    <property type="project" value="InterPro"/>
</dbReference>
<dbReference type="InterPro" id="IPR006140">
    <property type="entry name" value="D-isomer_DH_NAD-bd"/>
</dbReference>
<evidence type="ECO:0000259" key="4">
    <source>
        <dbReference type="Pfam" id="PF00389"/>
    </source>
</evidence>
<evidence type="ECO:0000256" key="1">
    <source>
        <dbReference type="ARBA" id="ARBA00023002"/>
    </source>
</evidence>
<keyword evidence="7" id="KW-1185">Reference proteome</keyword>
<gene>
    <name evidence="6" type="ordered locus">Sthe_3043</name>
</gene>
<dbReference type="InterPro" id="IPR029753">
    <property type="entry name" value="D-isomer_DH_CS"/>
</dbReference>
<evidence type="ECO:0000256" key="2">
    <source>
        <dbReference type="ARBA" id="ARBA00023027"/>
    </source>
</evidence>
<comment type="similarity">
    <text evidence="3">Belongs to the D-isomer specific 2-hydroxyacid dehydrogenase family.</text>
</comment>
<evidence type="ECO:0000256" key="3">
    <source>
        <dbReference type="RuleBase" id="RU003719"/>
    </source>
</evidence>
<keyword evidence="2" id="KW-0520">NAD</keyword>
<dbReference type="HOGENOM" id="CLU_019796_1_0_0"/>
<feature type="domain" description="D-isomer specific 2-hydroxyacid dehydrogenase catalytic" evidence="4">
    <location>
        <begin position="14"/>
        <end position="312"/>
    </location>
</feature>
<organism evidence="6 7">
    <name type="scientific">Sphaerobacter thermophilus (strain ATCC 49802 / DSM 20745 / KCCM 41009 / NCIMB 13125 / S 6022)</name>
    <dbReference type="NCBI Taxonomy" id="479434"/>
    <lineage>
        <taxon>Bacteria</taxon>
        <taxon>Pseudomonadati</taxon>
        <taxon>Thermomicrobiota</taxon>
        <taxon>Thermomicrobia</taxon>
        <taxon>Sphaerobacterales</taxon>
        <taxon>Sphaerobacterineae</taxon>
        <taxon>Sphaerobacteraceae</taxon>
        <taxon>Sphaerobacter</taxon>
    </lineage>
</organism>
<dbReference type="RefSeq" id="WP_012873480.1">
    <property type="nucleotide sequence ID" value="NC_013524.1"/>
</dbReference>
<accession>D1C9F2</accession>
<sequence length="318" mass="34773">MAELSRLVVGIDLEPAYVERIREAFPDLEVVVCTEPAELPAALAGAQGLVTWRVPPEALAAATALRWVHFAGAGVDGVLSPALVERNLVVTNNSGVAAPNIAEHLLAMMLAFARGLPELMRYQVRHEWHHPSRRFELGGQTLGVVGLGDIGAELAWRAAALGMRVIGLRRRPGEPPRGVERVYPPEALHELLGESDHVAICLPLTPRTRHLFGPAEFRAMHRDAYLYNIGRGAIVDQEALIAALQAGEIAGAGLDVTDPEPLPPDSPLWDMPNVLITNHTSGGTPRYWERGIEVLLDNIGRFRRDEPLRNVVDQREGY</sequence>